<dbReference type="Pfam" id="PF05985">
    <property type="entry name" value="EutC"/>
    <property type="match status" value="1"/>
</dbReference>
<sequence length="274" mass="30095">MKQDMQKTKMQVDAKPAQWSHLKTFTQARIGLGHTGISLPTTAQLKFNVDHALARDSVNTPLDIKALTQELAAEEITSIQVHSQATNRTEYLQRPDFGRRLNDHSKILLSKAEQAMQADVALVLVDGLSSIAVQRHGSKLVTDLIYAFQQQNISCSPVIIAEQGRVAIGDEIGEILNAQSVLLIVGERPGLSSPDSLGIYYTYAPKLGLNDAKRNCISNIRPSGLPIEEAVSKVLWLIQQSFERKLSGVNLKDTSQKALTKSNQSMGNFLLPKP</sequence>
<evidence type="ECO:0000313" key="7">
    <source>
        <dbReference type="Proteomes" id="UP001253545"/>
    </source>
</evidence>
<comment type="cofactor">
    <cofactor evidence="5">
        <name>adenosylcob(III)alamin</name>
        <dbReference type="ChEBI" id="CHEBI:18408"/>
    </cofactor>
    <text evidence="5">Binds between the large and small subunits.</text>
</comment>
<protein>
    <recommendedName>
        <fullName evidence="5">Ethanolamine ammonia-lyase small subunit</fullName>
        <shortName evidence="5">EAL small subunit</shortName>
        <ecNumber evidence="5">4.3.1.7</ecNumber>
    </recommendedName>
</protein>
<evidence type="ECO:0000256" key="2">
    <source>
        <dbReference type="ARBA" id="ARBA00023239"/>
    </source>
</evidence>
<dbReference type="Gene3D" id="1.10.30.40">
    <property type="entry name" value="Ethanolamine ammonia-lyase light chain (EutC), N-terminal domain"/>
    <property type="match status" value="1"/>
</dbReference>
<keyword evidence="1 5" id="KW-0846">Cobalamin</keyword>
<dbReference type="NCBIfam" id="NF003971">
    <property type="entry name" value="PRK05465.1"/>
    <property type="match status" value="1"/>
</dbReference>
<dbReference type="PIRSF" id="PIRSF018982">
    <property type="entry name" value="EutC"/>
    <property type="match status" value="1"/>
</dbReference>
<comment type="catalytic activity">
    <reaction evidence="5">
        <text>ethanolamine = acetaldehyde + NH4(+)</text>
        <dbReference type="Rhea" id="RHEA:15313"/>
        <dbReference type="ChEBI" id="CHEBI:15343"/>
        <dbReference type="ChEBI" id="CHEBI:28938"/>
        <dbReference type="ChEBI" id="CHEBI:57603"/>
        <dbReference type="EC" id="4.3.1.7"/>
    </reaction>
</comment>
<dbReference type="InterPro" id="IPR042255">
    <property type="entry name" value="EutC_N"/>
</dbReference>
<dbReference type="InterPro" id="IPR042251">
    <property type="entry name" value="EutC_C"/>
</dbReference>
<comment type="pathway">
    <text evidence="5">Amine and polyamine degradation; ethanolamine degradation.</text>
</comment>
<comment type="caution">
    <text evidence="6">The sequence shown here is derived from an EMBL/GenBank/DDBJ whole genome shotgun (WGS) entry which is preliminary data.</text>
</comment>
<comment type="subunit">
    <text evidence="5">The basic unit is a heterodimer which dimerizes to form tetramers. The heterotetramers trimerize; 6 large subunits form a core ring with 6 small subunits projecting outwards.</text>
</comment>
<dbReference type="PANTHER" id="PTHR39330">
    <property type="entry name" value="ETHANOLAMINE AMMONIA-LYASE LIGHT CHAIN"/>
    <property type="match status" value="1"/>
</dbReference>
<keyword evidence="2 5" id="KW-0456">Lyase</keyword>
<name>A0ABU2ZVC9_9ALTE</name>
<dbReference type="GO" id="GO:0008851">
    <property type="term" value="F:ethanolamine ammonia-lyase activity"/>
    <property type="evidence" value="ECO:0007669"/>
    <property type="project" value="UniProtKB-EC"/>
</dbReference>
<evidence type="ECO:0000256" key="3">
    <source>
        <dbReference type="ARBA" id="ARBA00023285"/>
    </source>
</evidence>
<comment type="subcellular location">
    <subcellularLocation>
        <location evidence="5">Bacterial microcompartment</location>
    </subcellularLocation>
</comment>
<dbReference type="Gene3D" id="3.40.50.11240">
    <property type="entry name" value="Ethanolamine ammonia-lyase light chain (EutC)"/>
    <property type="match status" value="1"/>
</dbReference>
<evidence type="ECO:0000256" key="1">
    <source>
        <dbReference type="ARBA" id="ARBA00022628"/>
    </source>
</evidence>
<keyword evidence="3 5" id="KW-0170">Cobalt</keyword>
<dbReference type="PANTHER" id="PTHR39330:SF1">
    <property type="entry name" value="ETHANOLAMINE AMMONIA-LYASE SMALL SUBUNIT"/>
    <property type="match status" value="1"/>
</dbReference>
<reference evidence="6 7" key="1">
    <citation type="submission" date="2023-09" db="EMBL/GenBank/DDBJ databases">
        <authorList>
            <person name="Rey-Velasco X."/>
        </authorList>
    </citation>
    <scope>NUCLEOTIDE SEQUENCE [LARGE SCALE GENOMIC DNA]</scope>
    <source>
        <strain evidence="6 7">P117</strain>
    </source>
</reference>
<dbReference type="InterPro" id="IPR009246">
    <property type="entry name" value="EutC"/>
</dbReference>
<dbReference type="HAMAP" id="MF_00601">
    <property type="entry name" value="EutC"/>
    <property type="match status" value="1"/>
</dbReference>
<dbReference type="EC" id="4.3.1.7" evidence="5"/>
<dbReference type="RefSeq" id="WP_311369786.1">
    <property type="nucleotide sequence ID" value="NZ_JAVRHX010000006.1"/>
</dbReference>
<evidence type="ECO:0000256" key="5">
    <source>
        <dbReference type="HAMAP-Rule" id="MF_00601"/>
    </source>
</evidence>
<evidence type="ECO:0000256" key="4">
    <source>
        <dbReference type="ARBA" id="ARBA00024446"/>
    </source>
</evidence>
<feature type="binding site" evidence="5">
    <location>
        <position position="216"/>
    </location>
    <ligand>
        <name>adenosylcob(III)alamin</name>
        <dbReference type="ChEBI" id="CHEBI:18408"/>
    </ligand>
</feature>
<feature type="binding site" evidence="5">
    <location>
        <position position="187"/>
    </location>
    <ligand>
        <name>adenosylcob(III)alamin</name>
        <dbReference type="ChEBI" id="CHEBI:18408"/>
    </ligand>
</feature>
<keyword evidence="7" id="KW-1185">Reference proteome</keyword>
<feature type="binding site" evidence="5">
    <location>
        <position position="166"/>
    </location>
    <ligand>
        <name>adenosylcob(III)alamin</name>
        <dbReference type="ChEBI" id="CHEBI:18408"/>
    </ligand>
</feature>
<gene>
    <name evidence="5 6" type="primary">eutC</name>
    <name evidence="6" type="ORF">RM552_15500</name>
</gene>
<comment type="similarity">
    <text evidence="5">Belongs to the EutC family.</text>
</comment>
<organism evidence="6 7">
    <name type="scientific">Glaciecola petra</name>
    <dbReference type="NCBI Taxonomy" id="3075602"/>
    <lineage>
        <taxon>Bacteria</taxon>
        <taxon>Pseudomonadati</taxon>
        <taxon>Pseudomonadota</taxon>
        <taxon>Gammaproteobacteria</taxon>
        <taxon>Alteromonadales</taxon>
        <taxon>Alteromonadaceae</taxon>
        <taxon>Glaciecola</taxon>
    </lineage>
</organism>
<accession>A0ABU2ZVC9</accession>
<comment type="function">
    <text evidence="5">Catalyzes the deamination of various vicinal amino-alcohols to oxo compounds. Allows this organism to utilize ethanolamine as the sole source of nitrogen and carbon in the presence of external vitamin B12.</text>
</comment>
<keyword evidence="4 5" id="KW-1283">Bacterial microcompartment</keyword>
<proteinExistence type="inferred from homology"/>
<evidence type="ECO:0000313" key="6">
    <source>
        <dbReference type="EMBL" id="MDT0596259.1"/>
    </source>
</evidence>
<dbReference type="Proteomes" id="UP001253545">
    <property type="component" value="Unassembled WGS sequence"/>
</dbReference>
<dbReference type="EMBL" id="JAVRHX010000006">
    <property type="protein sequence ID" value="MDT0596259.1"/>
    <property type="molecule type" value="Genomic_DNA"/>
</dbReference>